<comment type="catalytic activity">
    <reaction evidence="8 9">
        <text>O-phospho-L-tyrosyl-[protein] + H2O = L-tyrosyl-[protein] + phosphate</text>
        <dbReference type="Rhea" id="RHEA:10684"/>
        <dbReference type="Rhea" id="RHEA-COMP:10136"/>
        <dbReference type="Rhea" id="RHEA-COMP:20101"/>
        <dbReference type="ChEBI" id="CHEBI:15377"/>
        <dbReference type="ChEBI" id="CHEBI:43474"/>
        <dbReference type="ChEBI" id="CHEBI:46858"/>
        <dbReference type="ChEBI" id="CHEBI:61978"/>
        <dbReference type="EC" id="3.1.3.48"/>
    </reaction>
</comment>
<keyword evidence="5 9" id="KW-0378">Hydrolase</keyword>
<dbReference type="Pfam" id="PF00581">
    <property type="entry name" value="Rhodanese"/>
    <property type="match status" value="1"/>
</dbReference>
<dbReference type="GO" id="GO:0022857">
    <property type="term" value="F:transmembrane transporter activity"/>
    <property type="evidence" value="ECO:0007669"/>
    <property type="project" value="InterPro"/>
</dbReference>
<dbReference type="PROSITE" id="PS50206">
    <property type="entry name" value="RHODANESE_3"/>
    <property type="match status" value="1"/>
</dbReference>
<dbReference type="Gene3D" id="3.40.250.10">
    <property type="entry name" value="Rhodanese-like domain"/>
    <property type="match status" value="1"/>
</dbReference>
<organism evidence="14 15">
    <name type="scientific">Mytilus galloprovincialis</name>
    <name type="common">Mediterranean mussel</name>
    <dbReference type="NCBI Taxonomy" id="29158"/>
    <lineage>
        <taxon>Eukaryota</taxon>
        <taxon>Metazoa</taxon>
        <taxon>Spiralia</taxon>
        <taxon>Lophotrochozoa</taxon>
        <taxon>Mollusca</taxon>
        <taxon>Bivalvia</taxon>
        <taxon>Autobranchia</taxon>
        <taxon>Pteriomorphia</taxon>
        <taxon>Mytilida</taxon>
        <taxon>Mytiloidea</taxon>
        <taxon>Mytilidae</taxon>
        <taxon>Mytilinae</taxon>
        <taxon>Mytilus</taxon>
    </lineage>
</organism>
<dbReference type="PROSITE" id="PS50850">
    <property type="entry name" value="MFS"/>
    <property type="match status" value="1"/>
</dbReference>
<feature type="transmembrane region" description="Helical" evidence="11">
    <location>
        <begin position="452"/>
        <end position="470"/>
    </location>
</feature>
<comment type="caution">
    <text evidence="14">The sequence shown here is derived from an EMBL/GenBank/DDBJ whole genome shotgun (WGS) entry which is preliminary data.</text>
</comment>
<dbReference type="PANTHER" id="PTHR10828">
    <property type="entry name" value="M-PHASE INDUCER PHOSPHATASE DUAL SPECIFICITY PHOSPHATASE CDC25"/>
    <property type="match status" value="1"/>
</dbReference>
<protein>
    <recommendedName>
        <fullName evidence="9">M-phase inducer phosphatase</fullName>
        <ecNumber evidence="9">3.1.3.48</ecNumber>
    </recommendedName>
</protein>
<name>A0A8B6F303_MYTGA</name>
<proteinExistence type="inferred from homology"/>
<evidence type="ECO:0000256" key="2">
    <source>
        <dbReference type="ARBA" id="ARBA00011065"/>
    </source>
</evidence>
<dbReference type="GO" id="GO:0051301">
    <property type="term" value="P:cell division"/>
    <property type="evidence" value="ECO:0007669"/>
    <property type="project" value="UniProtKB-UniRule"/>
</dbReference>
<feature type="transmembrane region" description="Helical" evidence="11">
    <location>
        <begin position="482"/>
        <end position="507"/>
    </location>
</feature>
<dbReference type="GO" id="GO:0010971">
    <property type="term" value="P:positive regulation of G2/M transition of mitotic cell cycle"/>
    <property type="evidence" value="ECO:0007669"/>
    <property type="project" value="TreeGrafter"/>
</dbReference>
<keyword evidence="7 9" id="KW-0131">Cell cycle</keyword>
<dbReference type="Proteomes" id="UP000596742">
    <property type="component" value="Unassembled WGS sequence"/>
</dbReference>
<dbReference type="CDD" id="cd01530">
    <property type="entry name" value="Cdc25"/>
    <property type="match status" value="1"/>
</dbReference>
<feature type="transmembrane region" description="Helical" evidence="11">
    <location>
        <begin position="381"/>
        <end position="403"/>
    </location>
</feature>
<dbReference type="PRINTS" id="PR00716">
    <property type="entry name" value="MPIPHPHTASE"/>
</dbReference>
<keyword evidence="3 9" id="KW-0132">Cell division</keyword>
<evidence type="ECO:0000313" key="14">
    <source>
        <dbReference type="EMBL" id="VDI42511.1"/>
    </source>
</evidence>
<evidence type="ECO:0000256" key="6">
    <source>
        <dbReference type="ARBA" id="ARBA00022912"/>
    </source>
</evidence>
<keyword evidence="11" id="KW-0812">Transmembrane</keyword>
<dbReference type="EC" id="3.1.3.48" evidence="9"/>
<dbReference type="SUPFAM" id="SSF52821">
    <property type="entry name" value="Rhodanese/Cell cycle control phosphatase"/>
    <property type="match status" value="1"/>
</dbReference>
<evidence type="ECO:0000256" key="1">
    <source>
        <dbReference type="ARBA" id="ARBA00004141"/>
    </source>
</evidence>
<keyword evidence="11" id="KW-1133">Transmembrane helix</keyword>
<dbReference type="InterPro" id="IPR020846">
    <property type="entry name" value="MFS_dom"/>
</dbReference>
<dbReference type="InterPro" id="IPR036873">
    <property type="entry name" value="Rhodanese-like_dom_sf"/>
</dbReference>
<feature type="domain" description="Rhodanese" evidence="12">
    <location>
        <begin position="124"/>
        <end position="225"/>
    </location>
</feature>
<dbReference type="InterPro" id="IPR011701">
    <property type="entry name" value="MFS"/>
</dbReference>
<feature type="domain" description="Major facilitator superfamily (MFS) profile" evidence="13">
    <location>
        <begin position="343"/>
        <end position="566"/>
    </location>
</feature>
<dbReference type="GO" id="GO:0005737">
    <property type="term" value="C:cytoplasm"/>
    <property type="evidence" value="ECO:0007669"/>
    <property type="project" value="TreeGrafter"/>
</dbReference>
<gene>
    <name evidence="14" type="ORF">MGAL_10B011914</name>
</gene>
<evidence type="ECO:0000313" key="15">
    <source>
        <dbReference type="Proteomes" id="UP000596742"/>
    </source>
</evidence>
<evidence type="ECO:0000256" key="5">
    <source>
        <dbReference type="ARBA" id="ARBA00022801"/>
    </source>
</evidence>
<accession>A0A8B6F303</accession>
<feature type="transmembrane region" description="Helical" evidence="11">
    <location>
        <begin position="527"/>
        <end position="550"/>
    </location>
</feature>
<comment type="similarity">
    <text evidence="2 9">Belongs to the MPI phosphatase family.</text>
</comment>
<dbReference type="GO" id="GO:0016020">
    <property type="term" value="C:membrane"/>
    <property type="evidence" value="ECO:0007669"/>
    <property type="project" value="UniProtKB-SubCell"/>
</dbReference>
<dbReference type="FunFam" id="3.40.250.10:FF:000021">
    <property type="entry name" value="M-phase inducer phosphatase cdc-25.2"/>
    <property type="match status" value="1"/>
</dbReference>
<evidence type="ECO:0000256" key="8">
    <source>
        <dbReference type="ARBA" id="ARBA00051722"/>
    </source>
</evidence>
<sequence length="566" mass="62993">MDLPCDSFFQKCDDMMAALFDDDDSGLGMDFDFRNDGAISPAKPTDKSQKRQRRFSPESGTYSKQSHDLKTARSETLATEPIADGDMIGDGSRNCRLPTVFDSRHDLKCISADTLADVIRGSHNIGNYSIIDCRYPYEFQGGHITNADNMFKPEDLSRLFTSTSPSVLIFHCEFSIERGPAMCRNLRQKDRETNGDNYPHLFYPEIYLLQDGYKSFYQTYPELCTPEGYLPMLDKSHASDLRHFRVKSKSWSVDYSGSKMERLGKYLNNIKEDRKFIVAIVFCTNIIDNLLISCIVPIIPEMLVIQDEQMMANCLTIQNMSTPNISMSEQMIERCLTGNEQSVNVSLNVTTDEPSTSFSSISFAKRLFALSFNPATENSKIGWILATKALVQIVFNPLTGYLANSFGNNIVLLGGTIIIGISSMVLPFYFGISVETVYSISSSVPGLLIARGMHGLGSSATNVAGMSLLAEQYHEDGKRSRVMGTAMGGIAVGVLSIIMLATMSISTVEATVPIWVLDTMDVEKWELAVLFIPDSAGYVIGTNFFGNFALKMGRYSIRFEIDQFNK</sequence>
<keyword evidence="15" id="KW-1185">Reference proteome</keyword>
<dbReference type="GO" id="GO:0004725">
    <property type="term" value="F:protein tyrosine phosphatase activity"/>
    <property type="evidence" value="ECO:0007669"/>
    <property type="project" value="UniProtKB-UniRule"/>
</dbReference>
<dbReference type="Gene3D" id="1.20.1250.20">
    <property type="entry name" value="MFS general substrate transporter like domains"/>
    <property type="match status" value="1"/>
</dbReference>
<evidence type="ECO:0000256" key="4">
    <source>
        <dbReference type="ARBA" id="ARBA00022776"/>
    </source>
</evidence>
<dbReference type="InterPro" id="IPR000751">
    <property type="entry name" value="MPI_Phosphatase"/>
</dbReference>
<dbReference type="InterPro" id="IPR001763">
    <property type="entry name" value="Rhodanese-like_dom"/>
</dbReference>
<evidence type="ECO:0000256" key="11">
    <source>
        <dbReference type="SAM" id="Phobius"/>
    </source>
</evidence>
<dbReference type="SMART" id="SM00450">
    <property type="entry name" value="RHOD"/>
    <property type="match status" value="1"/>
</dbReference>
<dbReference type="SUPFAM" id="SSF103473">
    <property type="entry name" value="MFS general substrate transporter"/>
    <property type="match status" value="1"/>
</dbReference>
<evidence type="ECO:0000259" key="13">
    <source>
        <dbReference type="PROSITE" id="PS50850"/>
    </source>
</evidence>
<evidence type="ECO:0000256" key="7">
    <source>
        <dbReference type="ARBA" id="ARBA00023306"/>
    </source>
</evidence>
<dbReference type="GO" id="GO:0000086">
    <property type="term" value="P:G2/M transition of mitotic cell cycle"/>
    <property type="evidence" value="ECO:0007669"/>
    <property type="project" value="TreeGrafter"/>
</dbReference>
<dbReference type="OrthoDB" id="9999371at2759"/>
<dbReference type="EMBL" id="UYJE01006027">
    <property type="protein sequence ID" value="VDI42511.1"/>
    <property type="molecule type" value="Genomic_DNA"/>
</dbReference>
<dbReference type="PANTHER" id="PTHR10828:SF76">
    <property type="entry name" value="M-PHASE INDUCER PHOSPHATASE"/>
    <property type="match status" value="1"/>
</dbReference>
<dbReference type="AlphaFoldDB" id="A0A8B6F303"/>
<evidence type="ECO:0000256" key="9">
    <source>
        <dbReference type="RuleBase" id="RU368028"/>
    </source>
</evidence>
<reference evidence="14" key="1">
    <citation type="submission" date="2018-11" db="EMBL/GenBank/DDBJ databases">
        <authorList>
            <person name="Alioto T."/>
            <person name="Alioto T."/>
        </authorList>
    </citation>
    <scope>NUCLEOTIDE SEQUENCE</scope>
</reference>
<keyword evidence="4 9" id="KW-0498">Mitosis</keyword>
<dbReference type="GO" id="GO:0005634">
    <property type="term" value="C:nucleus"/>
    <property type="evidence" value="ECO:0007669"/>
    <property type="project" value="TreeGrafter"/>
</dbReference>
<dbReference type="GO" id="GO:0110032">
    <property type="term" value="P:positive regulation of G2/MI transition of meiotic cell cycle"/>
    <property type="evidence" value="ECO:0007669"/>
    <property type="project" value="TreeGrafter"/>
</dbReference>
<keyword evidence="11" id="KW-0472">Membrane</keyword>
<comment type="function">
    <text evidence="9">Tyrosine protein phosphatase which functions as a dosage-dependent inducer of mitotic progression.</text>
</comment>
<dbReference type="InterPro" id="IPR036259">
    <property type="entry name" value="MFS_trans_sf"/>
</dbReference>
<comment type="subcellular location">
    <subcellularLocation>
        <location evidence="1">Membrane</location>
        <topology evidence="1">Multi-pass membrane protein</topology>
    </subcellularLocation>
</comment>
<evidence type="ECO:0000256" key="3">
    <source>
        <dbReference type="ARBA" id="ARBA00022618"/>
    </source>
</evidence>
<feature type="region of interest" description="Disordered" evidence="10">
    <location>
        <begin position="38"/>
        <end position="75"/>
    </location>
</feature>
<keyword evidence="6 9" id="KW-0904">Protein phosphatase</keyword>
<evidence type="ECO:0000256" key="10">
    <source>
        <dbReference type="SAM" id="MobiDB-lite"/>
    </source>
</evidence>
<dbReference type="Pfam" id="PF07690">
    <property type="entry name" value="MFS_1"/>
    <property type="match status" value="1"/>
</dbReference>
<feature type="transmembrane region" description="Helical" evidence="11">
    <location>
        <begin position="410"/>
        <end position="432"/>
    </location>
</feature>
<evidence type="ECO:0000259" key="12">
    <source>
        <dbReference type="PROSITE" id="PS50206"/>
    </source>
</evidence>